<name>A0ABW9KL47_9BACT</name>
<feature type="domain" description="CusB-like beta-barrel" evidence="4">
    <location>
        <begin position="266"/>
        <end position="335"/>
    </location>
</feature>
<feature type="domain" description="YknX-like C-terminal permuted SH3-like" evidence="5">
    <location>
        <begin position="341"/>
        <end position="411"/>
    </location>
</feature>
<dbReference type="Gene3D" id="2.40.30.170">
    <property type="match status" value="1"/>
</dbReference>
<dbReference type="Gene3D" id="2.40.50.100">
    <property type="match status" value="2"/>
</dbReference>
<dbReference type="SUPFAM" id="SSF111369">
    <property type="entry name" value="HlyD-like secretion proteins"/>
    <property type="match status" value="2"/>
</dbReference>
<dbReference type="InterPro" id="IPR058792">
    <property type="entry name" value="Beta-barrel_RND_2"/>
</dbReference>
<accession>A0ABW9KL47</accession>
<evidence type="ECO:0000259" key="4">
    <source>
        <dbReference type="Pfam" id="PF25954"/>
    </source>
</evidence>
<evidence type="ECO:0000259" key="3">
    <source>
        <dbReference type="Pfam" id="PF25881"/>
    </source>
</evidence>
<dbReference type="Pfam" id="PF25881">
    <property type="entry name" value="HH_YBHG"/>
    <property type="match status" value="1"/>
</dbReference>
<feature type="domain" description="YbhG-like alpha-helical hairpin" evidence="3">
    <location>
        <begin position="95"/>
        <end position="221"/>
    </location>
</feature>
<evidence type="ECO:0000256" key="1">
    <source>
        <dbReference type="ARBA" id="ARBA00009477"/>
    </source>
</evidence>
<dbReference type="NCBIfam" id="TIGR01730">
    <property type="entry name" value="RND_mfp"/>
    <property type="match status" value="1"/>
</dbReference>
<organism evidence="6 7">
    <name type="scientific">Terriglobus aquaticus</name>
    <dbReference type="NCBI Taxonomy" id="940139"/>
    <lineage>
        <taxon>Bacteria</taxon>
        <taxon>Pseudomonadati</taxon>
        <taxon>Acidobacteriota</taxon>
        <taxon>Terriglobia</taxon>
        <taxon>Terriglobales</taxon>
        <taxon>Acidobacteriaceae</taxon>
        <taxon>Terriglobus</taxon>
    </lineage>
</organism>
<evidence type="ECO:0000256" key="2">
    <source>
        <dbReference type="SAM" id="MobiDB-lite"/>
    </source>
</evidence>
<gene>
    <name evidence="6" type="ORF">ACK2TP_11980</name>
</gene>
<dbReference type="InterPro" id="IPR059052">
    <property type="entry name" value="HH_YbhG-like"/>
</dbReference>
<comment type="similarity">
    <text evidence="1">Belongs to the membrane fusion protein (MFP) (TC 8.A.1) family.</text>
</comment>
<comment type="caution">
    <text evidence="6">The sequence shown here is derived from an EMBL/GenBank/DDBJ whole genome shotgun (WGS) entry which is preliminary data.</text>
</comment>
<evidence type="ECO:0000313" key="7">
    <source>
        <dbReference type="Proteomes" id="UP001634747"/>
    </source>
</evidence>
<dbReference type="RefSeq" id="WP_263412040.1">
    <property type="nucleotide sequence ID" value="NZ_BAABBH010000001.1"/>
</dbReference>
<proteinExistence type="inferred from homology"/>
<sequence>MRTPTTRLLSTAGVLAFALLSVSGCKKKEQEAPDPAVTVQVAQPTRGDISEEITADALLAPLSQAAISPRISAPIRAEYVQRGAHVRRGQLLVTLEDRDLQGSALDSRGAVLSAEANYTAMTQATVPEEVTKAQADATQLKTALEVAHRTTVERQNLFKQGAISGRDVDTAVAAEAQAKAAYETAQVHAVNVARTTRKTDAQTAQGQLTSAKGRLVNAQAQASYANLHSPINGVVTDRPMFPGETAAAGTPIITVMDTSSLLAKLHLAQAAAQKLSLGKKAEVHVPGVDDAVEATVSFIGPALDPGSTTVEVWLKLTNADGRLKVGTPVHVVLSGTTVPYALQVPAKAIVPGKESGSAVMVAGADGAAHRKAVTLGIRTADAVQILSGIAPTDNVITDGGYGLDDGTKIKIGKPGDDDDAKSGDDGKDKD</sequence>
<evidence type="ECO:0000313" key="6">
    <source>
        <dbReference type="EMBL" id="MFN2976484.1"/>
    </source>
</evidence>
<dbReference type="Gene3D" id="2.40.420.20">
    <property type="match status" value="1"/>
</dbReference>
<dbReference type="PANTHER" id="PTHR30469">
    <property type="entry name" value="MULTIDRUG RESISTANCE PROTEIN MDTA"/>
    <property type="match status" value="1"/>
</dbReference>
<evidence type="ECO:0000259" key="5">
    <source>
        <dbReference type="Pfam" id="PF25989"/>
    </source>
</evidence>
<reference evidence="6 7" key="1">
    <citation type="submission" date="2024-12" db="EMBL/GenBank/DDBJ databases">
        <authorList>
            <person name="Lee Y."/>
        </authorList>
    </citation>
    <scope>NUCLEOTIDE SEQUENCE [LARGE SCALE GENOMIC DNA]</scope>
    <source>
        <strain evidence="6 7">03SUJ4</strain>
    </source>
</reference>
<feature type="compositionally biased region" description="Basic and acidic residues" evidence="2">
    <location>
        <begin position="420"/>
        <end position="430"/>
    </location>
</feature>
<protein>
    <submittedName>
        <fullName evidence="6">Efflux RND transporter periplasmic adaptor subunit</fullName>
    </submittedName>
</protein>
<feature type="region of interest" description="Disordered" evidence="2">
    <location>
        <begin position="402"/>
        <end position="430"/>
    </location>
</feature>
<dbReference type="PROSITE" id="PS51257">
    <property type="entry name" value="PROKAR_LIPOPROTEIN"/>
    <property type="match status" value="1"/>
</dbReference>
<dbReference type="Pfam" id="PF25989">
    <property type="entry name" value="YknX_C"/>
    <property type="match status" value="1"/>
</dbReference>
<dbReference type="Pfam" id="PF25954">
    <property type="entry name" value="Beta-barrel_RND_2"/>
    <property type="match status" value="1"/>
</dbReference>
<dbReference type="InterPro" id="IPR058637">
    <property type="entry name" value="YknX-like_C"/>
</dbReference>
<keyword evidence="7" id="KW-1185">Reference proteome</keyword>
<dbReference type="Gene3D" id="1.10.287.470">
    <property type="entry name" value="Helix hairpin bin"/>
    <property type="match status" value="2"/>
</dbReference>
<dbReference type="Proteomes" id="UP001634747">
    <property type="component" value="Unassembled WGS sequence"/>
</dbReference>
<dbReference type="EMBL" id="JBJYXY010000001">
    <property type="protein sequence ID" value="MFN2976484.1"/>
    <property type="molecule type" value="Genomic_DNA"/>
</dbReference>
<dbReference type="InterPro" id="IPR006143">
    <property type="entry name" value="RND_pump_MFP"/>
</dbReference>